<evidence type="ECO:0000313" key="7">
    <source>
        <dbReference type="Proteomes" id="UP001428817"/>
    </source>
</evidence>
<dbReference type="PANTHER" id="PTHR30024">
    <property type="entry name" value="ALIPHATIC SULFONATES-BINDING PROTEIN-RELATED"/>
    <property type="match status" value="1"/>
</dbReference>
<evidence type="ECO:0000313" key="6">
    <source>
        <dbReference type="EMBL" id="GAA5165214.1"/>
    </source>
</evidence>
<dbReference type="SUPFAM" id="SSF53850">
    <property type="entry name" value="Periplasmic binding protein-like II"/>
    <property type="match status" value="1"/>
</dbReference>
<protein>
    <submittedName>
        <fullName evidence="6">ABC transporter substrate-binding protein</fullName>
    </submittedName>
</protein>
<feature type="chain" id="PRO_5047165641" evidence="4">
    <location>
        <begin position="23"/>
        <end position="353"/>
    </location>
</feature>
<evidence type="ECO:0000256" key="1">
    <source>
        <dbReference type="ARBA" id="ARBA00004418"/>
    </source>
</evidence>
<evidence type="ECO:0000256" key="4">
    <source>
        <dbReference type="SAM" id="SignalP"/>
    </source>
</evidence>
<comment type="similarity">
    <text evidence="2">Belongs to the bacterial solute-binding protein SsuA/TauA family.</text>
</comment>
<organism evidence="6 7">
    <name type="scientific">Pseudonocardia eucalypti</name>
    <dbReference type="NCBI Taxonomy" id="648755"/>
    <lineage>
        <taxon>Bacteria</taxon>
        <taxon>Bacillati</taxon>
        <taxon>Actinomycetota</taxon>
        <taxon>Actinomycetes</taxon>
        <taxon>Pseudonocardiales</taxon>
        <taxon>Pseudonocardiaceae</taxon>
        <taxon>Pseudonocardia</taxon>
    </lineage>
</organism>
<sequence>MTRWLAAVLAFVAVLGAGCAVKDDGKITLGIAAPNMSANWVSLAVAQELGYFAQEGLRVNLEYQQTSDGVLKAMAVGRTQIGASVPEAVFPALDHDQRVQMIYNWCRKPVAALAVLDGSPVRTIADLRGGTIGAQSLAAGPVQLARASLTQAGLDPKKDVRFIAVGTGAAARNALETGRVGALMLYDSMYAPMELAGTKLRYLETKGIEDLFATTFVVDPGWLAGHREQVAGFGRALSKAQVWARANPEAAVRLMWRGFPLSKVTPFEDNEMRSQLAQYTARARSTDLANAEPGQRWGEYPVPAVRHWQGFTRQQGLAKRDVPLDSVYTNEFVDRYNDFDPEQVAADARNAHL</sequence>
<dbReference type="Pfam" id="PF09084">
    <property type="entry name" value="NMT1"/>
    <property type="match status" value="1"/>
</dbReference>
<feature type="signal peptide" evidence="4">
    <location>
        <begin position="1"/>
        <end position="22"/>
    </location>
</feature>
<reference evidence="7" key="1">
    <citation type="journal article" date="2019" name="Int. J. Syst. Evol. Microbiol.">
        <title>The Global Catalogue of Microorganisms (GCM) 10K type strain sequencing project: providing services to taxonomists for standard genome sequencing and annotation.</title>
        <authorList>
            <consortium name="The Broad Institute Genomics Platform"/>
            <consortium name="The Broad Institute Genome Sequencing Center for Infectious Disease"/>
            <person name="Wu L."/>
            <person name="Ma J."/>
        </authorList>
    </citation>
    <scope>NUCLEOTIDE SEQUENCE [LARGE SCALE GENOMIC DNA]</scope>
    <source>
        <strain evidence="7">JCM 18303</strain>
    </source>
</reference>
<dbReference type="PROSITE" id="PS51257">
    <property type="entry name" value="PROKAR_LIPOPROTEIN"/>
    <property type="match status" value="1"/>
</dbReference>
<dbReference type="RefSeq" id="WP_185062569.1">
    <property type="nucleotide sequence ID" value="NZ_BAABJP010000030.1"/>
</dbReference>
<gene>
    <name evidence="6" type="ORF">GCM10023321_54960</name>
</gene>
<evidence type="ECO:0000259" key="5">
    <source>
        <dbReference type="Pfam" id="PF09084"/>
    </source>
</evidence>
<feature type="domain" description="SsuA/THI5-like" evidence="5">
    <location>
        <begin position="39"/>
        <end position="251"/>
    </location>
</feature>
<accession>A0ABP9QP57</accession>
<dbReference type="InterPro" id="IPR015168">
    <property type="entry name" value="SsuA/THI5"/>
</dbReference>
<comment type="caution">
    <text evidence="6">The sequence shown here is derived from an EMBL/GenBank/DDBJ whole genome shotgun (WGS) entry which is preliminary data.</text>
</comment>
<comment type="subcellular location">
    <subcellularLocation>
        <location evidence="1">Periplasm</location>
    </subcellularLocation>
</comment>
<dbReference type="PANTHER" id="PTHR30024:SF47">
    <property type="entry name" value="TAURINE-BINDING PERIPLASMIC PROTEIN"/>
    <property type="match status" value="1"/>
</dbReference>
<evidence type="ECO:0000256" key="3">
    <source>
        <dbReference type="ARBA" id="ARBA00022729"/>
    </source>
</evidence>
<dbReference type="Proteomes" id="UP001428817">
    <property type="component" value="Unassembled WGS sequence"/>
</dbReference>
<name>A0ABP9QP57_9PSEU</name>
<dbReference type="Gene3D" id="3.40.190.10">
    <property type="entry name" value="Periplasmic binding protein-like II"/>
    <property type="match status" value="2"/>
</dbReference>
<keyword evidence="3 4" id="KW-0732">Signal</keyword>
<dbReference type="EMBL" id="BAABJP010000030">
    <property type="protein sequence ID" value="GAA5165214.1"/>
    <property type="molecule type" value="Genomic_DNA"/>
</dbReference>
<evidence type="ECO:0000256" key="2">
    <source>
        <dbReference type="ARBA" id="ARBA00010742"/>
    </source>
</evidence>
<proteinExistence type="inferred from homology"/>
<keyword evidence="7" id="KW-1185">Reference proteome</keyword>